<keyword evidence="3" id="KW-1185">Reference proteome</keyword>
<dbReference type="GeneID" id="32896133"/>
<feature type="compositionally biased region" description="Acidic residues" evidence="1">
    <location>
        <begin position="29"/>
        <end position="41"/>
    </location>
</feature>
<dbReference type="PROSITE" id="PS51257">
    <property type="entry name" value="PROKAR_LIPOPROTEIN"/>
    <property type="match status" value="1"/>
</dbReference>
<organism evidence="2 3">
    <name type="scientific">Natrarchaeobaculum aegyptiacum</name>
    <dbReference type="NCBI Taxonomy" id="745377"/>
    <lineage>
        <taxon>Archaea</taxon>
        <taxon>Methanobacteriati</taxon>
        <taxon>Methanobacteriota</taxon>
        <taxon>Stenosarchaea group</taxon>
        <taxon>Halobacteria</taxon>
        <taxon>Halobacteriales</taxon>
        <taxon>Natrialbaceae</taxon>
        <taxon>Natrarchaeobaculum</taxon>
    </lineage>
</organism>
<name>A0A2Z2HZS4_9EURY</name>
<sequence length="101" mass="10434">MTNSARRRSFLGAVFGGGIATVAGCLENENADDDAGTDDEWPTGGSDDSGSTAGDARDDGSDGFGDGMGTGTMRVAPNVKAMREVWMATRRPPTMSTTPSR</sequence>
<dbReference type="EMBL" id="CP019893">
    <property type="protein sequence ID" value="ARS91537.1"/>
    <property type="molecule type" value="Genomic_DNA"/>
</dbReference>
<proteinExistence type="predicted"/>
<dbReference type="KEGG" id="naj:B1756_18630"/>
<feature type="region of interest" description="Disordered" evidence="1">
    <location>
        <begin position="29"/>
        <end position="77"/>
    </location>
</feature>
<protein>
    <submittedName>
        <fullName evidence="2">Uncharacterized protein</fullName>
    </submittedName>
</protein>
<dbReference type="AlphaFoldDB" id="A0A2Z2HZS4"/>
<gene>
    <name evidence="2" type="ORF">B1756_18630</name>
</gene>
<feature type="compositionally biased region" description="Low complexity" evidence="1">
    <location>
        <begin position="43"/>
        <end position="54"/>
    </location>
</feature>
<evidence type="ECO:0000313" key="2">
    <source>
        <dbReference type="EMBL" id="ARS91537.1"/>
    </source>
</evidence>
<dbReference type="Proteomes" id="UP000250088">
    <property type="component" value="Chromosome"/>
</dbReference>
<dbReference type="RefSeq" id="WP_086889906.1">
    <property type="nucleotide sequence ID" value="NZ_CP019893.1"/>
</dbReference>
<reference evidence="3" key="1">
    <citation type="submission" date="2017-02" db="EMBL/GenBank/DDBJ databases">
        <title>Natronthermophilus aegyptiacus gen. nov.,sp. nov., an aerobic, extremely halophilic alkalithermophilic archaeon isolated from the athalassohaline Wadi An Natrun, Egypt.</title>
        <authorList>
            <person name="Zhao B."/>
        </authorList>
    </citation>
    <scope>NUCLEOTIDE SEQUENCE [LARGE SCALE GENOMIC DNA]</scope>
    <source>
        <strain evidence="3">JW/NM-HA 15</strain>
    </source>
</reference>
<accession>A0A2Z2HZS4</accession>
<evidence type="ECO:0000313" key="3">
    <source>
        <dbReference type="Proteomes" id="UP000250088"/>
    </source>
</evidence>
<evidence type="ECO:0000256" key="1">
    <source>
        <dbReference type="SAM" id="MobiDB-lite"/>
    </source>
</evidence>